<organism evidence="7 8">
    <name type="scientific">Propioniciclava tarda</name>
    <dbReference type="NCBI Taxonomy" id="433330"/>
    <lineage>
        <taxon>Bacteria</taxon>
        <taxon>Bacillati</taxon>
        <taxon>Actinomycetota</taxon>
        <taxon>Actinomycetes</taxon>
        <taxon>Propionibacteriales</taxon>
        <taxon>Propionibacteriaceae</taxon>
        <taxon>Propioniciclava</taxon>
    </lineage>
</organism>
<dbReference type="AlphaFoldDB" id="A0A4Q9KNW4"/>
<evidence type="ECO:0000256" key="2">
    <source>
        <dbReference type="ARBA" id="ARBA00012224"/>
    </source>
</evidence>
<dbReference type="EMBL" id="SDMR01000001">
    <property type="protein sequence ID" value="TBT96263.1"/>
    <property type="molecule type" value="Genomic_DNA"/>
</dbReference>
<dbReference type="PANTHER" id="PTHR43525">
    <property type="entry name" value="PROTEIN MALY"/>
    <property type="match status" value="1"/>
</dbReference>
<dbReference type="RefSeq" id="WP_131170675.1">
    <property type="nucleotide sequence ID" value="NZ_FXTL01000001.1"/>
</dbReference>
<dbReference type="Pfam" id="PF00155">
    <property type="entry name" value="Aminotran_1_2"/>
    <property type="match status" value="1"/>
</dbReference>
<evidence type="ECO:0000313" key="7">
    <source>
        <dbReference type="EMBL" id="TBT96263.1"/>
    </source>
</evidence>
<protein>
    <recommendedName>
        <fullName evidence="2">cysteine-S-conjugate beta-lyase</fullName>
        <ecNumber evidence="2">4.4.1.13</ecNumber>
    </recommendedName>
</protein>
<dbReference type="GO" id="GO:0047804">
    <property type="term" value="F:cysteine-S-conjugate beta-lyase activity"/>
    <property type="evidence" value="ECO:0007669"/>
    <property type="project" value="UniProtKB-EC"/>
</dbReference>
<evidence type="ECO:0000256" key="1">
    <source>
        <dbReference type="ARBA" id="ARBA00001933"/>
    </source>
</evidence>
<dbReference type="GO" id="GO:0008483">
    <property type="term" value="F:transaminase activity"/>
    <property type="evidence" value="ECO:0007669"/>
    <property type="project" value="UniProtKB-KW"/>
</dbReference>
<keyword evidence="7" id="KW-0032">Aminotransferase</keyword>
<dbReference type="Proteomes" id="UP000291933">
    <property type="component" value="Unassembled WGS sequence"/>
</dbReference>
<name>A0A4Q9KNW4_PROTD</name>
<dbReference type="InterPro" id="IPR015424">
    <property type="entry name" value="PyrdxlP-dep_Trfase"/>
</dbReference>
<accession>A0A4Q9KNW4</accession>
<evidence type="ECO:0000259" key="6">
    <source>
        <dbReference type="Pfam" id="PF00155"/>
    </source>
</evidence>
<keyword evidence="3" id="KW-0663">Pyridoxal phosphate</keyword>
<dbReference type="InterPro" id="IPR051798">
    <property type="entry name" value="Class-II_PLP-Dep_Aminotrans"/>
</dbReference>
<evidence type="ECO:0000256" key="5">
    <source>
        <dbReference type="ARBA" id="ARBA00037974"/>
    </source>
</evidence>
<dbReference type="CDD" id="cd00609">
    <property type="entry name" value="AAT_like"/>
    <property type="match status" value="1"/>
</dbReference>
<comment type="similarity">
    <text evidence="5">Belongs to the class-II pyridoxal-phosphate-dependent aminotransferase family. MalY/PatB cystathionine beta-lyase subfamily.</text>
</comment>
<comment type="caution">
    <text evidence="7">The sequence shown here is derived from an EMBL/GenBank/DDBJ whole genome shotgun (WGS) entry which is preliminary data.</text>
</comment>
<dbReference type="InterPro" id="IPR015422">
    <property type="entry name" value="PyrdxlP-dep_Trfase_small"/>
</dbReference>
<reference evidence="7 8" key="1">
    <citation type="submission" date="2019-01" db="EMBL/GenBank/DDBJ databases">
        <title>Lactibacter flavus gen. nov., sp. nov., a novel bacterium of the family Propionibacteriaceae isolated from raw milk and dairy products.</title>
        <authorList>
            <person name="Huptas C."/>
            <person name="Wenning M."/>
            <person name="Breitenwieser F."/>
            <person name="Doll E."/>
            <person name="Von Neubeck M."/>
            <person name="Busse H.-J."/>
            <person name="Scherer S."/>
        </authorList>
    </citation>
    <scope>NUCLEOTIDE SEQUENCE [LARGE SCALE GENOMIC DNA]</scope>
    <source>
        <strain evidence="7 8">DSM 22130</strain>
    </source>
</reference>
<feature type="domain" description="Aminotransferase class I/classII large" evidence="6">
    <location>
        <begin position="44"/>
        <end position="372"/>
    </location>
</feature>
<dbReference type="InterPro" id="IPR004839">
    <property type="entry name" value="Aminotransferase_I/II_large"/>
</dbReference>
<dbReference type="OrthoDB" id="3224382at2"/>
<evidence type="ECO:0000256" key="4">
    <source>
        <dbReference type="ARBA" id="ARBA00023239"/>
    </source>
</evidence>
<dbReference type="GO" id="GO:0030170">
    <property type="term" value="F:pyridoxal phosphate binding"/>
    <property type="evidence" value="ECO:0007669"/>
    <property type="project" value="InterPro"/>
</dbReference>
<keyword evidence="7" id="KW-0808">Transferase</keyword>
<keyword evidence="8" id="KW-1185">Reference proteome</keyword>
<dbReference type="SUPFAM" id="SSF53383">
    <property type="entry name" value="PLP-dependent transferases"/>
    <property type="match status" value="1"/>
</dbReference>
<evidence type="ECO:0000313" key="8">
    <source>
        <dbReference type="Proteomes" id="UP000291933"/>
    </source>
</evidence>
<dbReference type="EC" id="4.4.1.13" evidence="2"/>
<dbReference type="PANTHER" id="PTHR43525:SF2">
    <property type="entry name" value="CYSTATHIONINE BETA-LYASE-RELATED"/>
    <property type="match status" value="1"/>
</dbReference>
<sequence length="387" mass="41419">MQTFAERVDATTIEDLVARASYKWAGFPGTIGAWIAEMDFGLAEPIAEALRAMDASGMYGYPNQAMLSGLREATAGFLASRYGWSVEPGNVALLSDVLHGLGLVIDNYLASDADLVVLTPCYMPFVTIPPAFGRRLVQVPMVQLADGWVLDPDALAAALRPGSLVVLSNPFNPLGKVWTRAELEQLCQIVDAAGARVFSDDIHAPLTFAGQVHVPYASINETAAAHTITAVSASKAWNLAGLKCAQLVFSNPADLAIWRRQASRRAAEASNPGIVAGTAAYTSGLGWLTDAIDYLDVNRRLVADELPRAVPGAWVSPLQGTYLQFVDLRQSGIEGNPRQFFFERARVAMTDGDLCGDAGRGFVRLNIATPTPILREIIDRMGAAVAG</sequence>
<proteinExistence type="inferred from homology"/>
<dbReference type="InterPro" id="IPR015421">
    <property type="entry name" value="PyrdxlP-dep_Trfase_major"/>
</dbReference>
<dbReference type="Gene3D" id="3.40.640.10">
    <property type="entry name" value="Type I PLP-dependent aspartate aminotransferase-like (Major domain)"/>
    <property type="match status" value="1"/>
</dbReference>
<dbReference type="Gene3D" id="3.90.1150.10">
    <property type="entry name" value="Aspartate Aminotransferase, domain 1"/>
    <property type="match status" value="1"/>
</dbReference>
<keyword evidence="4" id="KW-0456">Lyase</keyword>
<evidence type="ECO:0000256" key="3">
    <source>
        <dbReference type="ARBA" id="ARBA00022898"/>
    </source>
</evidence>
<comment type="cofactor">
    <cofactor evidence="1">
        <name>pyridoxal 5'-phosphate</name>
        <dbReference type="ChEBI" id="CHEBI:597326"/>
    </cofactor>
</comment>
<gene>
    <name evidence="7" type="ORF">ET996_00925</name>
</gene>